<dbReference type="GO" id="GO:0000122">
    <property type="term" value="P:negative regulation of transcription by RNA polymerase II"/>
    <property type="evidence" value="ECO:0007669"/>
    <property type="project" value="TreeGrafter"/>
</dbReference>
<dbReference type="PROSITE" id="PS50114">
    <property type="entry name" value="GATA_ZN_FINGER_2"/>
    <property type="match status" value="2"/>
</dbReference>
<feature type="compositionally biased region" description="Basic residues" evidence="12">
    <location>
        <begin position="231"/>
        <end position="243"/>
    </location>
</feature>
<comment type="subcellular location">
    <subcellularLocation>
        <location evidence="1">Nucleus</location>
    </subcellularLocation>
</comment>
<dbReference type="InterPro" id="IPR039355">
    <property type="entry name" value="Transcription_factor_GATA"/>
</dbReference>
<evidence type="ECO:0000256" key="7">
    <source>
        <dbReference type="ARBA" id="ARBA00023125"/>
    </source>
</evidence>
<reference evidence="14" key="1">
    <citation type="submission" date="2025-08" db="UniProtKB">
        <authorList>
            <consortium name="Ensembl"/>
        </authorList>
    </citation>
    <scope>IDENTIFICATION</scope>
</reference>
<keyword evidence="4 11" id="KW-0863">Zinc-finger</keyword>
<evidence type="ECO:0000313" key="15">
    <source>
        <dbReference type="Proteomes" id="UP000694523"/>
    </source>
</evidence>
<dbReference type="GO" id="GO:0045165">
    <property type="term" value="P:cell fate commitment"/>
    <property type="evidence" value="ECO:0007669"/>
    <property type="project" value="TreeGrafter"/>
</dbReference>
<evidence type="ECO:0000256" key="10">
    <source>
        <dbReference type="ARBA" id="ARBA00023242"/>
    </source>
</evidence>
<dbReference type="Ensembl" id="ENSNMLT00000040764.1">
    <property type="protein sequence ID" value="ENSNMLP00000036595.1"/>
    <property type="gene ID" value="ENSNMLG00000022680.1"/>
</dbReference>
<dbReference type="Proteomes" id="UP000694523">
    <property type="component" value="Unplaced"/>
</dbReference>
<feature type="region of interest" description="Disordered" evidence="12">
    <location>
        <begin position="222"/>
        <end position="271"/>
    </location>
</feature>
<dbReference type="GO" id="GO:0005634">
    <property type="term" value="C:nucleus"/>
    <property type="evidence" value="ECO:0007669"/>
    <property type="project" value="UniProtKB-SubCell"/>
</dbReference>
<keyword evidence="7" id="KW-0238">DNA-binding</keyword>
<dbReference type="FunFam" id="3.30.50.10:FF:000001">
    <property type="entry name" value="GATA transcription factor (GATAd)"/>
    <property type="match status" value="1"/>
</dbReference>
<evidence type="ECO:0000256" key="3">
    <source>
        <dbReference type="ARBA" id="ARBA00022737"/>
    </source>
</evidence>
<evidence type="ECO:0000256" key="12">
    <source>
        <dbReference type="SAM" id="MobiDB-lite"/>
    </source>
</evidence>
<evidence type="ECO:0000256" key="6">
    <source>
        <dbReference type="ARBA" id="ARBA00023015"/>
    </source>
</evidence>
<dbReference type="GO" id="GO:0048738">
    <property type="term" value="P:cardiac muscle tissue development"/>
    <property type="evidence" value="ECO:0007669"/>
    <property type="project" value="TreeGrafter"/>
</dbReference>
<dbReference type="Gene3D" id="3.30.50.10">
    <property type="entry name" value="Erythroid Transcription Factor GATA-1, subunit A"/>
    <property type="match status" value="2"/>
</dbReference>
<feature type="compositionally biased region" description="Polar residues" evidence="12">
    <location>
        <begin position="260"/>
        <end position="271"/>
    </location>
</feature>
<keyword evidence="3" id="KW-0677">Repeat</keyword>
<keyword evidence="15" id="KW-1185">Reference proteome</keyword>
<evidence type="ECO:0000256" key="9">
    <source>
        <dbReference type="ARBA" id="ARBA00023163"/>
    </source>
</evidence>
<evidence type="ECO:0000256" key="4">
    <source>
        <dbReference type="ARBA" id="ARBA00022771"/>
    </source>
</evidence>
<evidence type="ECO:0000256" key="5">
    <source>
        <dbReference type="ARBA" id="ARBA00022833"/>
    </source>
</evidence>
<keyword evidence="5" id="KW-0862">Zinc</keyword>
<dbReference type="Pfam" id="PF00320">
    <property type="entry name" value="GATA"/>
    <property type="match status" value="2"/>
</dbReference>
<dbReference type="InterPro" id="IPR013088">
    <property type="entry name" value="Znf_NHR/GATA"/>
</dbReference>
<dbReference type="GO" id="GO:0008270">
    <property type="term" value="F:zinc ion binding"/>
    <property type="evidence" value="ECO:0007669"/>
    <property type="project" value="UniProtKB-KW"/>
</dbReference>
<dbReference type="PANTHER" id="PTHR10071:SF289">
    <property type="entry name" value="TRANSCRIPTION FACTOR GATA-5"/>
    <property type="match status" value="1"/>
</dbReference>
<proteinExistence type="predicted"/>
<evidence type="ECO:0000256" key="11">
    <source>
        <dbReference type="PROSITE-ProRule" id="PRU00094"/>
    </source>
</evidence>
<dbReference type="GO" id="GO:0000978">
    <property type="term" value="F:RNA polymerase II cis-regulatory region sequence-specific DNA binding"/>
    <property type="evidence" value="ECO:0007669"/>
    <property type="project" value="TreeGrafter"/>
</dbReference>
<keyword evidence="6" id="KW-0805">Transcription regulation</keyword>
<dbReference type="FunFam" id="3.30.50.10:FF:000032">
    <property type="entry name" value="Transcription factor GATA-3"/>
    <property type="match status" value="1"/>
</dbReference>
<dbReference type="CDD" id="cd00202">
    <property type="entry name" value="ZnF_GATA"/>
    <property type="match status" value="2"/>
</dbReference>
<dbReference type="PANTHER" id="PTHR10071">
    <property type="entry name" value="TRANSCRIPTION FACTOR GATA FAMILY MEMBER"/>
    <property type="match status" value="1"/>
</dbReference>
<dbReference type="GO" id="GO:0045944">
    <property type="term" value="P:positive regulation of transcription by RNA polymerase II"/>
    <property type="evidence" value="ECO:0007669"/>
    <property type="project" value="TreeGrafter"/>
</dbReference>
<feature type="domain" description="GATA-type" evidence="13">
    <location>
        <begin position="179"/>
        <end position="232"/>
    </location>
</feature>
<keyword evidence="9" id="KW-0804">Transcription</keyword>
<evidence type="ECO:0000256" key="8">
    <source>
        <dbReference type="ARBA" id="ARBA00023159"/>
    </source>
</evidence>
<sequence>MYQGLTLSSNQSPYAHDAGSYVHAPASSPVYVPTARVSAAMLPALPYLHQPCEAPQTHWAQGPADGFSYSHSPGRDAAYQGAPVEQYGSALPGHGGLVLGPGHFDSGVLGLQRRSSLDLVDDLSTEGRECVNCGSVSTPLWRRDGTGHYLCNACGLYHKMNGINRPLIKPQKRLQSGSRRAGLCCTNCHTSTTTLWRRNAEGEPVCNACGLYMKLHGVPRPLAMKKESIQTRKRKPKMPKNKSGKTGSGPSPPRSLSGSEHTSTIKSETNMTASPYAGHTVTMANSQLDVPSAHVDIKFEDYAFTASSMAPHNSWCLSQA</sequence>
<dbReference type="InterPro" id="IPR008013">
    <property type="entry name" value="GATA_N"/>
</dbReference>
<organism evidence="14 15">
    <name type="scientific">Neogobius melanostomus</name>
    <name type="common">round goby</name>
    <dbReference type="NCBI Taxonomy" id="47308"/>
    <lineage>
        <taxon>Eukaryota</taxon>
        <taxon>Metazoa</taxon>
        <taxon>Chordata</taxon>
        <taxon>Craniata</taxon>
        <taxon>Vertebrata</taxon>
        <taxon>Euteleostomi</taxon>
        <taxon>Actinopterygii</taxon>
        <taxon>Neopterygii</taxon>
        <taxon>Teleostei</taxon>
        <taxon>Neoteleostei</taxon>
        <taxon>Acanthomorphata</taxon>
        <taxon>Gobiaria</taxon>
        <taxon>Gobiiformes</taxon>
        <taxon>Gobioidei</taxon>
        <taxon>Gobiidae</taxon>
        <taxon>Benthophilinae</taxon>
        <taxon>Neogobiini</taxon>
        <taxon>Neogobius</taxon>
    </lineage>
</organism>
<protein>
    <submittedName>
        <fullName evidence="14">GATA binding protein 5</fullName>
    </submittedName>
</protein>
<dbReference type="AlphaFoldDB" id="A0A8C6UKV1"/>
<dbReference type="GO" id="GO:0000981">
    <property type="term" value="F:DNA-binding transcription factor activity, RNA polymerase II-specific"/>
    <property type="evidence" value="ECO:0007669"/>
    <property type="project" value="TreeGrafter"/>
</dbReference>
<keyword evidence="2" id="KW-0479">Metal-binding</keyword>
<dbReference type="PROSITE" id="PS00344">
    <property type="entry name" value="GATA_ZN_FINGER_1"/>
    <property type="match status" value="2"/>
</dbReference>
<accession>A0A8C6UKV1</accession>
<evidence type="ECO:0000256" key="2">
    <source>
        <dbReference type="ARBA" id="ARBA00022723"/>
    </source>
</evidence>
<dbReference type="PRINTS" id="PR00619">
    <property type="entry name" value="GATAZNFINGER"/>
</dbReference>
<dbReference type="SUPFAM" id="SSF57716">
    <property type="entry name" value="Glucocorticoid receptor-like (DNA-binding domain)"/>
    <property type="match status" value="2"/>
</dbReference>
<keyword evidence="10" id="KW-0539">Nucleus</keyword>
<dbReference type="Pfam" id="PF05349">
    <property type="entry name" value="GATA-N"/>
    <property type="match status" value="1"/>
</dbReference>
<reference evidence="14" key="2">
    <citation type="submission" date="2025-09" db="UniProtKB">
        <authorList>
            <consortium name="Ensembl"/>
        </authorList>
    </citation>
    <scope>IDENTIFICATION</scope>
</reference>
<name>A0A8C6UKV1_9GOBI</name>
<dbReference type="SMART" id="SM00401">
    <property type="entry name" value="ZnF_GATA"/>
    <property type="match status" value="2"/>
</dbReference>
<feature type="domain" description="GATA-type" evidence="13">
    <location>
        <begin position="124"/>
        <end position="179"/>
    </location>
</feature>
<dbReference type="InterPro" id="IPR000679">
    <property type="entry name" value="Znf_GATA"/>
</dbReference>
<evidence type="ECO:0000256" key="1">
    <source>
        <dbReference type="ARBA" id="ARBA00004123"/>
    </source>
</evidence>
<evidence type="ECO:0000259" key="13">
    <source>
        <dbReference type="PROSITE" id="PS50114"/>
    </source>
</evidence>
<keyword evidence="8" id="KW-0010">Activator</keyword>
<evidence type="ECO:0000313" key="14">
    <source>
        <dbReference type="Ensembl" id="ENSNMLP00000036595.1"/>
    </source>
</evidence>